<proteinExistence type="predicted"/>
<comment type="caution">
    <text evidence="1">The sequence shown here is derived from an EMBL/GenBank/DDBJ whole genome shotgun (WGS) entry which is preliminary data.</text>
</comment>
<dbReference type="InterPro" id="IPR009858">
    <property type="entry name" value="DUF1415"/>
</dbReference>
<dbReference type="Pfam" id="PF07209">
    <property type="entry name" value="DUF1415"/>
    <property type="match status" value="1"/>
</dbReference>
<reference evidence="1 2" key="1">
    <citation type="submission" date="2019-04" db="EMBL/GenBank/DDBJ databases">
        <authorList>
            <person name="Hwang J.C."/>
        </authorList>
    </citation>
    <scope>NUCLEOTIDE SEQUENCE [LARGE SCALE GENOMIC DNA]</scope>
    <source>
        <strain evidence="1 2">IMCC35001</strain>
    </source>
</reference>
<name>A0A4U1BHM8_9GAMM</name>
<accession>A0A4U1BHM8</accession>
<dbReference type="AlphaFoldDB" id="A0A4U1BHM8"/>
<sequence>MARERRIRVTDHQALSQTREWVERVIMKYNICPFARAEVERDSIRYAEIDATALPEALEAVIAECHYLDGHPEVETTLCVFTRGFASFDHYLELAELANGLLALQGYQGVYQLASFHPDYCFDGEPEEDPANFTNRSPWPTLHLIREESMARALAQHDDPEGIPERNIRFARKRGAGFFLSRLASIRSDGQ</sequence>
<protein>
    <submittedName>
        <fullName evidence="1">DUF1415 domain-containing protein</fullName>
    </submittedName>
</protein>
<dbReference type="EMBL" id="SWCI01000002">
    <property type="protein sequence ID" value="TKB50557.1"/>
    <property type="molecule type" value="Genomic_DNA"/>
</dbReference>
<dbReference type="OrthoDB" id="277390at2"/>
<organism evidence="1 2">
    <name type="scientific">Ferrimonas sediminicola</name>
    <dbReference type="NCBI Taxonomy" id="2569538"/>
    <lineage>
        <taxon>Bacteria</taxon>
        <taxon>Pseudomonadati</taxon>
        <taxon>Pseudomonadota</taxon>
        <taxon>Gammaproteobacteria</taxon>
        <taxon>Alteromonadales</taxon>
        <taxon>Ferrimonadaceae</taxon>
        <taxon>Ferrimonas</taxon>
    </lineage>
</organism>
<gene>
    <name evidence="1" type="ORF">FCL40_05245</name>
</gene>
<keyword evidence="2" id="KW-1185">Reference proteome</keyword>
<evidence type="ECO:0000313" key="1">
    <source>
        <dbReference type="EMBL" id="TKB50557.1"/>
    </source>
</evidence>
<dbReference type="Proteomes" id="UP000305674">
    <property type="component" value="Unassembled WGS sequence"/>
</dbReference>
<evidence type="ECO:0000313" key="2">
    <source>
        <dbReference type="Proteomes" id="UP000305674"/>
    </source>
</evidence>